<protein>
    <submittedName>
        <fullName evidence="7">ATP synthase subunit I</fullName>
    </submittedName>
</protein>
<dbReference type="GO" id="GO:0005886">
    <property type="term" value="C:plasma membrane"/>
    <property type="evidence" value="ECO:0007669"/>
    <property type="project" value="UniProtKB-SubCell"/>
</dbReference>
<dbReference type="EMBL" id="JASGBQ010000024">
    <property type="protein sequence ID" value="MDI9243065.1"/>
    <property type="molecule type" value="Genomic_DNA"/>
</dbReference>
<name>A0AAP4BBS6_9FIRM</name>
<evidence type="ECO:0000256" key="3">
    <source>
        <dbReference type="ARBA" id="ARBA00022692"/>
    </source>
</evidence>
<evidence type="ECO:0000256" key="2">
    <source>
        <dbReference type="ARBA" id="ARBA00022475"/>
    </source>
</evidence>
<feature type="transmembrane region" description="Helical" evidence="6">
    <location>
        <begin position="75"/>
        <end position="92"/>
    </location>
</feature>
<dbReference type="InterPro" id="IPR005598">
    <property type="entry name" value="ATP_synth_I"/>
</dbReference>
<comment type="subcellular location">
    <subcellularLocation>
        <location evidence="1">Cell membrane</location>
        <topology evidence="1">Multi-pass membrane protein</topology>
    </subcellularLocation>
</comment>
<reference evidence="7 8" key="1">
    <citation type="submission" date="2023-05" db="EMBL/GenBank/DDBJ databases">
        <title>[ruminococcus] sp. nov., isolated from a pig farm feces dump.</title>
        <authorList>
            <person name="Chang Y.-H."/>
        </authorList>
    </citation>
    <scope>NUCLEOTIDE SEQUENCE [LARGE SCALE GENOMIC DNA]</scope>
    <source>
        <strain evidence="7 8">YH-rum2234</strain>
    </source>
</reference>
<organism evidence="7 8">
    <name type="scientific">Fusibacillus kribbianus</name>
    <dbReference type="NCBI Taxonomy" id="3044208"/>
    <lineage>
        <taxon>Bacteria</taxon>
        <taxon>Bacillati</taxon>
        <taxon>Bacillota</taxon>
        <taxon>Clostridia</taxon>
        <taxon>Lachnospirales</taxon>
        <taxon>Lachnospiraceae</taxon>
        <taxon>Fusibacillus</taxon>
    </lineage>
</organism>
<feature type="transmembrane region" description="Helical" evidence="6">
    <location>
        <begin position="98"/>
        <end position="115"/>
    </location>
</feature>
<proteinExistence type="predicted"/>
<comment type="caution">
    <text evidence="7">The sequence shown here is derived from an EMBL/GenBank/DDBJ whole genome shotgun (WGS) entry which is preliminary data.</text>
</comment>
<feature type="transmembrane region" description="Helical" evidence="6">
    <location>
        <begin position="12"/>
        <end position="31"/>
    </location>
</feature>
<evidence type="ECO:0000256" key="4">
    <source>
        <dbReference type="ARBA" id="ARBA00022989"/>
    </source>
</evidence>
<dbReference type="Proteomes" id="UP001300383">
    <property type="component" value="Unassembled WGS sequence"/>
</dbReference>
<evidence type="ECO:0000313" key="8">
    <source>
        <dbReference type="Proteomes" id="UP001300383"/>
    </source>
</evidence>
<keyword evidence="5 6" id="KW-0472">Membrane</keyword>
<evidence type="ECO:0000256" key="1">
    <source>
        <dbReference type="ARBA" id="ARBA00004651"/>
    </source>
</evidence>
<accession>A0AAP4BBS6</accession>
<keyword evidence="2" id="KW-1003">Cell membrane</keyword>
<feature type="transmembrane region" description="Helical" evidence="6">
    <location>
        <begin position="37"/>
        <end position="54"/>
    </location>
</feature>
<evidence type="ECO:0000256" key="6">
    <source>
        <dbReference type="SAM" id="Phobius"/>
    </source>
</evidence>
<keyword evidence="8" id="KW-1185">Reference proteome</keyword>
<dbReference type="AlphaFoldDB" id="A0AAP4BBS6"/>
<dbReference type="RefSeq" id="WP_283231492.1">
    <property type="nucleotide sequence ID" value="NZ_JASGBQ010000024.1"/>
</dbReference>
<keyword evidence="4 6" id="KW-1133">Transmembrane helix</keyword>
<sequence>MIKYTGQVVREVLVGIGLWGLLGTVVVLIFWGLSGGVLSGFLLGILMAAAYFFHMSVTLETSVDMMEEKSAKNHAFRAYLIRVAVGAVVLVLAWKSGWFNMMAILAGLFTLKLGVYMRPFVHKAFCHFGKDADSDRESSGD</sequence>
<keyword evidence="3 6" id="KW-0812">Transmembrane</keyword>
<evidence type="ECO:0000313" key="7">
    <source>
        <dbReference type="EMBL" id="MDI9243065.1"/>
    </source>
</evidence>
<evidence type="ECO:0000256" key="5">
    <source>
        <dbReference type="ARBA" id="ARBA00023136"/>
    </source>
</evidence>
<dbReference type="Pfam" id="PF03899">
    <property type="entry name" value="ATP-synt_I"/>
    <property type="match status" value="1"/>
</dbReference>
<gene>
    <name evidence="7" type="ORF">QJ036_11375</name>
</gene>